<evidence type="ECO:0000313" key="2">
    <source>
        <dbReference type="EMBL" id="CAF4913981.1"/>
    </source>
</evidence>
<evidence type="ECO:0000256" key="1">
    <source>
        <dbReference type="SAM" id="Phobius"/>
    </source>
</evidence>
<accession>A0A821VWN6</accession>
<sequence length="113" mass="13185">MDRNSKFEKCHSWYKVDIDGDFITKYQAVPIKKMRLKQKYHKPIIISEKPEKLVYPHGIITNLSSNFCYILAILLFIYCSLALFIPQRRIAIPGDFPIGDDLFNGSNDSLEWT</sequence>
<gene>
    <name evidence="2" type="ORF">PMACD_LOCUS12399</name>
</gene>
<comment type="caution">
    <text evidence="2">The sequence shown here is derived from an EMBL/GenBank/DDBJ whole genome shotgun (WGS) entry which is preliminary data.</text>
</comment>
<feature type="transmembrane region" description="Helical" evidence="1">
    <location>
        <begin position="63"/>
        <end position="85"/>
    </location>
</feature>
<dbReference type="Proteomes" id="UP000663880">
    <property type="component" value="Unassembled WGS sequence"/>
</dbReference>
<dbReference type="OrthoDB" id="7491536at2759"/>
<keyword evidence="1" id="KW-0472">Membrane</keyword>
<evidence type="ECO:0000313" key="3">
    <source>
        <dbReference type="Proteomes" id="UP000663880"/>
    </source>
</evidence>
<protein>
    <submittedName>
        <fullName evidence="2">Uncharacterized protein</fullName>
    </submittedName>
</protein>
<keyword evidence="1" id="KW-1133">Transmembrane helix</keyword>
<proteinExistence type="predicted"/>
<organism evidence="2 3">
    <name type="scientific">Pieris macdunnoughi</name>
    <dbReference type="NCBI Taxonomy" id="345717"/>
    <lineage>
        <taxon>Eukaryota</taxon>
        <taxon>Metazoa</taxon>
        <taxon>Ecdysozoa</taxon>
        <taxon>Arthropoda</taxon>
        <taxon>Hexapoda</taxon>
        <taxon>Insecta</taxon>
        <taxon>Pterygota</taxon>
        <taxon>Neoptera</taxon>
        <taxon>Endopterygota</taxon>
        <taxon>Lepidoptera</taxon>
        <taxon>Glossata</taxon>
        <taxon>Ditrysia</taxon>
        <taxon>Papilionoidea</taxon>
        <taxon>Pieridae</taxon>
        <taxon>Pierinae</taxon>
        <taxon>Pieris</taxon>
    </lineage>
</organism>
<dbReference type="AlphaFoldDB" id="A0A821VWN6"/>
<name>A0A821VWN6_9NEOP</name>
<keyword evidence="3" id="KW-1185">Reference proteome</keyword>
<reference evidence="2" key="1">
    <citation type="submission" date="2021-02" db="EMBL/GenBank/DDBJ databases">
        <authorList>
            <person name="Steward A R."/>
        </authorList>
    </citation>
    <scope>NUCLEOTIDE SEQUENCE</scope>
</reference>
<dbReference type="EMBL" id="CAJOBZ010000047">
    <property type="protein sequence ID" value="CAF4913981.1"/>
    <property type="molecule type" value="Genomic_DNA"/>
</dbReference>
<keyword evidence="1" id="KW-0812">Transmembrane</keyword>